<dbReference type="AlphaFoldDB" id="A0A2B7Z6I1"/>
<evidence type="ECO:0000256" key="1">
    <source>
        <dbReference type="ARBA" id="ARBA00004604"/>
    </source>
</evidence>
<dbReference type="GO" id="GO:0005730">
    <property type="term" value="C:nucleolus"/>
    <property type="evidence" value="ECO:0007669"/>
    <property type="project" value="UniProtKB-SubCell"/>
</dbReference>
<feature type="region of interest" description="Disordered" evidence="6">
    <location>
        <begin position="362"/>
        <end position="382"/>
    </location>
</feature>
<feature type="region of interest" description="Disordered" evidence="6">
    <location>
        <begin position="1"/>
        <end position="28"/>
    </location>
</feature>
<name>A0A2B7Z6I1_9EURO</name>
<dbReference type="Pfam" id="PF06870">
    <property type="entry name" value="RNA_pol_I_A49"/>
    <property type="match status" value="2"/>
</dbReference>
<feature type="compositionally biased region" description="Basic residues" evidence="6">
    <location>
        <begin position="9"/>
        <end position="23"/>
    </location>
</feature>
<dbReference type="VEuPathDB" id="FungiDB:EMCG_05641"/>
<dbReference type="InterPro" id="IPR009668">
    <property type="entry name" value="RNA_pol-assoc_fac_A49-like"/>
</dbReference>
<keyword evidence="5" id="KW-0539">Nucleus</keyword>
<dbReference type="Proteomes" id="UP000226031">
    <property type="component" value="Unassembled WGS sequence"/>
</dbReference>
<dbReference type="GO" id="GO:0006351">
    <property type="term" value="P:DNA-templated transcription"/>
    <property type="evidence" value="ECO:0007669"/>
    <property type="project" value="InterPro"/>
</dbReference>
<feature type="region of interest" description="Disordered" evidence="6">
    <location>
        <begin position="59"/>
        <end position="87"/>
    </location>
</feature>
<dbReference type="PANTHER" id="PTHR14440">
    <property type="entry name" value="DNA-DIRECTED RNA POLYMERASE I SUBUNIT RPA49"/>
    <property type="match status" value="1"/>
</dbReference>
<evidence type="ECO:0000313" key="8">
    <source>
        <dbReference type="Proteomes" id="UP000226031"/>
    </source>
</evidence>
<keyword evidence="8" id="KW-1185">Reference proteome</keyword>
<evidence type="ECO:0000256" key="3">
    <source>
        <dbReference type="ARBA" id="ARBA00022478"/>
    </source>
</evidence>
<sequence>MGVDLTAEKKRKRASEKHDRPSKKPALAPVAPAVKVQFVQNTNGLVPVIASTPGINVPDSIPLTAYSKPRHKKRPSTSERNATTNTNLSTSELLLQSSAHPRIDFVGKEGDNELDTLWNHYVAVYDPEAGKLDLMEARKMTVRGCVRRVSRKPVNDDEGGGDVATKSNWAQRTALTEAFGTKQSRKAIQSLAENALLSNTPAGSGPTAAESALLSSIPKDPSSSSGSPQKAAQAEIQAAKPLPQPNLSATHPSQVYAIETLVPNGLSTLRTMPVKDWQDAIAAGEPVLSSSRFVAHRVDHVVRSGNVMQLQLLRYIMILIELSRCLKPSRGAGGGAGGSSSAAAGSKKLPPRDDLRLILSGSAASSSSSSRSTTTTTVTMTNNPRLLPDSFLDALRRKFVPQGSFLSKTDITLLHTTICALTLHIPPEAGFTTNELATDPADLRDDLSLEYQTIQQYFRELGCKVEKPRESEFAKWGVRSKVEAGAKRIAKLKVPVEFPKVSRGGRR</sequence>
<comment type="caution">
    <text evidence="7">The sequence shown here is derived from an EMBL/GenBank/DDBJ whole genome shotgun (WGS) entry which is preliminary data.</text>
</comment>
<evidence type="ECO:0000256" key="2">
    <source>
        <dbReference type="ARBA" id="ARBA00009430"/>
    </source>
</evidence>
<gene>
    <name evidence="7" type="ORF">GX50_08835</name>
</gene>
<feature type="compositionally biased region" description="Low complexity" evidence="6">
    <location>
        <begin position="362"/>
        <end position="381"/>
    </location>
</feature>
<organism evidence="7 8">
    <name type="scientific">[Emmonsia] crescens</name>
    <dbReference type="NCBI Taxonomy" id="73230"/>
    <lineage>
        <taxon>Eukaryota</taxon>
        <taxon>Fungi</taxon>
        <taxon>Dikarya</taxon>
        <taxon>Ascomycota</taxon>
        <taxon>Pezizomycotina</taxon>
        <taxon>Eurotiomycetes</taxon>
        <taxon>Eurotiomycetidae</taxon>
        <taxon>Onygenales</taxon>
        <taxon>Ajellomycetaceae</taxon>
        <taxon>Emergomyces</taxon>
    </lineage>
</organism>
<dbReference type="VEuPathDB" id="FungiDB:EMCG_05639"/>
<evidence type="ECO:0000313" key="7">
    <source>
        <dbReference type="EMBL" id="PGH28427.1"/>
    </source>
</evidence>
<comment type="subcellular location">
    <subcellularLocation>
        <location evidence="1">Nucleus</location>
        <location evidence="1">Nucleolus</location>
    </subcellularLocation>
</comment>
<evidence type="ECO:0000256" key="4">
    <source>
        <dbReference type="ARBA" id="ARBA00023163"/>
    </source>
</evidence>
<evidence type="ECO:0000256" key="5">
    <source>
        <dbReference type="ARBA" id="ARBA00023242"/>
    </source>
</evidence>
<dbReference type="GO" id="GO:0000428">
    <property type="term" value="C:DNA-directed RNA polymerase complex"/>
    <property type="evidence" value="ECO:0007669"/>
    <property type="project" value="UniProtKB-KW"/>
</dbReference>
<keyword evidence="3 7" id="KW-0240">DNA-directed RNA polymerase</keyword>
<protein>
    <submittedName>
        <fullName evidence="7">DNA-directed RNA polymerase I subunit RPA49</fullName>
    </submittedName>
</protein>
<feature type="compositionally biased region" description="Low complexity" evidence="6">
    <location>
        <begin position="215"/>
        <end position="236"/>
    </location>
</feature>
<reference evidence="7 8" key="1">
    <citation type="submission" date="2017-10" db="EMBL/GenBank/DDBJ databases">
        <title>Comparative genomics in systemic dimorphic fungi from Ajellomycetaceae.</title>
        <authorList>
            <person name="Munoz J.F."/>
            <person name="Mcewen J.G."/>
            <person name="Clay O.K."/>
            <person name="Cuomo C.A."/>
        </authorList>
    </citation>
    <scope>NUCLEOTIDE SEQUENCE [LARGE SCALE GENOMIC DNA]</scope>
    <source>
        <strain evidence="7 8">UAMH4076</strain>
    </source>
</reference>
<proteinExistence type="inferred from homology"/>
<dbReference type="EMBL" id="PDND01000459">
    <property type="protein sequence ID" value="PGH28427.1"/>
    <property type="molecule type" value="Genomic_DNA"/>
</dbReference>
<keyword evidence="4" id="KW-0804">Transcription</keyword>
<comment type="similarity">
    <text evidence="2">Belongs to the eukaryotic RPA49/POLR1E RNA polymerase subunit family.</text>
</comment>
<dbReference type="GO" id="GO:0003677">
    <property type="term" value="F:DNA binding"/>
    <property type="evidence" value="ECO:0007669"/>
    <property type="project" value="InterPro"/>
</dbReference>
<dbReference type="STRING" id="73230.A0A2B7Z6I1"/>
<feature type="region of interest" description="Disordered" evidence="6">
    <location>
        <begin position="198"/>
        <end position="236"/>
    </location>
</feature>
<evidence type="ECO:0000256" key="6">
    <source>
        <dbReference type="SAM" id="MobiDB-lite"/>
    </source>
</evidence>
<accession>A0A2B7Z6I1</accession>